<evidence type="ECO:0000256" key="5">
    <source>
        <dbReference type="RuleBase" id="RU003887"/>
    </source>
</evidence>
<dbReference type="GO" id="GO:0120159">
    <property type="term" value="F:rRNA pseudouridine synthase activity"/>
    <property type="evidence" value="ECO:0007669"/>
    <property type="project" value="UniProtKB-ARBA"/>
</dbReference>
<dbReference type="Gene3D" id="3.30.70.580">
    <property type="entry name" value="Pseudouridine synthase I, catalytic domain, N-terminal subdomain"/>
    <property type="match status" value="1"/>
</dbReference>
<dbReference type="InterPro" id="IPR020094">
    <property type="entry name" value="TruA/RsuA/RluB/E/F_N"/>
</dbReference>
<keyword evidence="3 5" id="KW-0413">Isomerase</keyword>
<dbReference type="InterPro" id="IPR006145">
    <property type="entry name" value="PsdUridine_synth_RsuA/RluA"/>
</dbReference>
<dbReference type="InterPro" id="IPR050343">
    <property type="entry name" value="RsuA_PseudoU_synthase"/>
</dbReference>
<feature type="domain" description="RNA-binding S4" evidence="6">
    <location>
        <begin position="1"/>
        <end position="60"/>
    </location>
</feature>
<dbReference type="GO" id="GO:0003723">
    <property type="term" value="F:RNA binding"/>
    <property type="evidence" value="ECO:0007669"/>
    <property type="project" value="UniProtKB-KW"/>
</dbReference>
<dbReference type="GO" id="GO:0005829">
    <property type="term" value="C:cytosol"/>
    <property type="evidence" value="ECO:0007669"/>
    <property type="project" value="UniProtKB-ARBA"/>
</dbReference>
<dbReference type="CDD" id="cd00165">
    <property type="entry name" value="S4"/>
    <property type="match status" value="1"/>
</dbReference>
<evidence type="ECO:0000313" key="7">
    <source>
        <dbReference type="EMBL" id="RKQ64115.1"/>
    </source>
</evidence>
<evidence type="ECO:0000256" key="4">
    <source>
        <dbReference type="PROSITE-ProRule" id="PRU00182"/>
    </source>
</evidence>
<dbReference type="Gene3D" id="3.30.70.1560">
    <property type="entry name" value="Alpha-L RNA-binding motif"/>
    <property type="match status" value="1"/>
</dbReference>
<keyword evidence="2 4" id="KW-0694">RNA-binding</keyword>
<dbReference type="FunFam" id="3.30.70.1560:FF:000001">
    <property type="entry name" value="Pseudouridine synthase"/>
    <property type="match status" value="1"/>
</dbReference>
<dbReference type="SUPFAM" id="SSF55174">
    <property type="entry name" value="Alpha-L RNA-binding motif"/>
    <property type="match status" value="1"/>
</dbReference>
<dbReference type="Proteomes" id="UP000280881">
    <property type="component" value="Unassembled WGS sequence"/>
</dbReference>
<evidence type="ECO:0000256" key="3">
    <source>
        <dbReference type="ARBA" id="ARBA00023235"/>
    </source>
</evidence>
<accession>A0A420W9Z9</accession>
<dbReference type="OrthoDB" id="9807213at2"/>
<dbReference type="AlphaFoldDB" id="A0A420W9Z9"/>
<sequence length="242" mass="27762">MRLDKLLAEAGFGTRSQVKRLIRKGHVTVNGEVVKDPAYQVDPERDEVLVDGEPAIYERDYYLILNKPEGYVTSTKDRELTVMELVSDIPRFEKLFPVGRLDKDAEGLLLMTTDGELAHRLTHPKWKVPKTYEVVVEGRLSEEEIEPLRKGVELKEFKAQPAVVEILEVGEEESRARITIKEGKYHQVKRMFAAIGHPVKALKRVKFGSLELGELPPGEYRHLTDEEVDRLRREVKLPPKRS</sequence>
<dbReference type="GO" id="GO:0000455">
    <property type="term" value="P:enzyme-directed rRNA pseudouridine synthesis"/>
    <property type="evidence" value="ECO:0007669"/>
    <property type="project" value="UniProtKB-ARBA"/>
</dbReference>
<dbReference type="RefSeq" id="WP_121170593.1">
    <property type="nucleotide sequence ID" value="NZ_RBIE01000001.1"/>
</dbReference>
<dbReference type="InterPro" id="IPR002942">
    <property type="entry name" value="S4_RNA-bd"/>
</dbReference>
<evidence type="ECO:0000313" key="8">
    <source>
        <dbReference type="Proteomes" id="UP000280881"/>
    </source>
</evidence>
<keyword evidence="8" id="KW-1185">Reference proteome</keyword>
<dbReference type="Pfam" id="PF00849">
    <property type="entry name" value="PseudoU_synth_2"/>
    <property type="match status" value="1"/>
</dbReference>
<proteinExistence type="inferred from homology"/>
<comment type="caution">
    <text evidence="7">The sequence shown here is derived from an EMBL/GenBank/DDBJ whole genome shotgun (WGS) entry which is preliminary data.</text>
</comment>
<dbReference type="InterPro" id="IPR036986">
    <property type="entry name" value="S4_RNA-bd_sf"/>
</dbReference>
<reference evidence="7 8" key="1">
    <citation type="submission" date="2018-10" db="EMBL/GenBank/DDBJ databases">
        <title>Genomic Encyclopedia of Type Strains, Phase IV (KMG-IV): sequencing the most valuable type-strain genomes for metagenomic binning, comparative biology and taxonomic classification.</title>
        <authorList>
            <person name="Goeker M."/>
        </authorList>
    </citation>
    <scope>NUCLEOTIDE SEQUENCE [LARGE SCALE GENOMIC DNA]</scope>
    <source>
        <strain evidence="7 8">DSM 15521</strain>
    </source>
</reference>
<dbReference type="CDD" id="cd02553">
    <property type="entry name" value="PseudoU_synth_RsuA"/>
    <property type="match status" value="1"/>
</dbReference>
<dbReference type="Gene3D" id="3.10.290.10">
    <property type="entry name" value="RNA-binding S4 domain"/>
    <property type="match status" value="1"/>
</dbReference>
<dbReference type="PROSITE" id="PS50889">
    <property type="entry name" value="S4"/>
    <property type="match status" value="1"/>
</dbReference>
<dbReference type="FunFam" id="3.10.290.10:FF:000003">
    <property type="entry name" value="Pseudouridine synthase"/>
    <property type="match status" value="1"/>
</dbReference>
<evidence type="ECO:0000259" key="6">
    <source>
        <dbReference type="SMART" id="SM00363"/>
    </source>
</evidence>
<dbReference type="SUPFAM" id="SSF55120">
    <property type="entry name" value="Pseudouridine synthase"/>
    <property type="match status" value="1"/>
</dbReference>
<dbReference type="PANTHER" id="PTHR47683:SF4">
    <property type="entry name" value="PSEUDOURIDINE SYNTHASE"/>
    <property type="match status" value="1"/>
</dbReference>
<name>A0A420W9Z9_9BACT</name>
<gene>
    <name evidence="7" type="ORF">C7457_1007</name>
</gene>
<dbReference type="EC" id="5.4.99.-" evidence="5"/>
<dbReference type="PROSITE" id="PS01149">
    <property type="entry name" value="PSI_RSU"/>
    <property type="match status" value="1"/>
</dbReference>
<organism evidence="7 8">
    <name type="scientific">Thermovibrio guaymasensis</name>
    <dbReference type="NCBI Taxonomy" id="240167"/>
    <lineage>
        <taxon>Bacteria</taxon>
        <taxon>Pseudomonadati</taxon>
        <taxon>Aquificota</taxon>
        <taxon>Aquificia</taxon>
        <taxon>Desulfurobacteriales</taxon>
        <taxon>Desulfurobacteriaceae</taxon>
        <taxon>Thermovibrio</taxon>
    </lineage>
</organism>
<dbReference type="InterPro" id="IPR020103">
    <property type="entry name" value="PsdUridine_synth_cat_dom_sf"/>
</dbReference>
<comment type="similarity">
    <text evidence="1 5">Belongs to the pseudouridine synthase RsuA family.</text>
</comment>
<dbReference type="Pfam" id="PF01479">
    <property type="entry name" value="S4"/>
    <property type="match status" value="1"/>
</dbReference>
<dbReference type="NCBIfam" id="TIGR00093">
    <property type="entry name" value="pseudouridine synthase"/>
    <property type="match status" value="1"/>
</dbReference>
<dbReference type="InterPro" id="IPR000748">
    <property type="entry name" value="PsdUridine_synth_RsuA/RluB/E/F"/>
</dbReference>
<evidence type="ECO:0000256" key="2">
    <source>
        <dbReference type="ARBA" id="ARBA00022884"/>
    </source>
</evidence>
<dbReference type="EMBL" id="RBIE01000001">
    <property type="protein sequence ID" value="RKQ64115.1"/>
    <property type="molecule type" value="Genomic_DNA"/>
</dbReference>
<dbReference type="InterPro" id="IPR018496">
    <property type="entry name" value="PsdUridine_synth_RsuA/RluB_CS"/>
</dbReference>
<evidence type="ECO:0000256" key="1">
    <source>
        <dbReference type="ARBA" id="ARBA00008348"/>
    </source>
</evidence>
<protein>
    <recommendedName>
        <fullName evidence="5">Pseudouridine synthase</fullName>
        <ecNumber evidence="5">5.4.99.-</ecNumber>
    </recommendedName>
</protein>
<dbReference type="InterPro" id="IPR042092">
    <property type="entry name" value="PsdUridine_s_RsuA/RluB/E/F_cat"/>
</dbReference>
<dbReference type="PANTHER" id="PTHR47683">
    <property type="entry name" value="PSEUDOURIDINE SYNTHASE FAMILY PROTEIN-RELATED"/>
    <property type="match status" value="1"/>
</dbReference>
<dbReference type="SMART" id="SM00363">
    <property type="entry name" value="S4"/>
    <property type="match status" value="1"/>
</dbReference>